<dbReference type="InterPro" id="IPR000626">
    <property type="entry name" value="Ubiquitin-like_dom"/>
</dbReference>
<dbReference type="InterPro" id="IPR032752">
    <property type="entry name" value="DC-UbP/UBTD2_N"/>
</dbReference>
<organism evidence="3">
    <name type="scientific">Hanusia phi</name>
    <dbReference type="NCBI Taxonomy" id="3032"/>
    <lineage>
        <taxon>Eukaryota</taxon>
        <taxon>Cryptophyceae</taxon>
        <taxon>Pyrenomonadales</taxon>
        <taxon>Geminigeraceae</taxon>
        <taxon>Hanusia</taxon>
    </lineage>
</organism>
<dbReference type="EMBL" id="HBEO01034069">
    <property type="protein sequence ID" value="CAD8507272.1"/>
    <property type="molecule type" value="Transcribed_RNA"/>
</dbReference>
<evidence type="ECO:0000259" key="2">
    <source>
        <dbReference type="PROSITE" id="PS50053"/>
    </source>
</evidence>
<proteinExistence type="predicted"/>
<dbReference type="InterPro" id="IPR039869">
    <property type="entry name" value="UBTD1/2"/>
</dbReference>
<dbReference type="AlphaFoldDB" id="A0A7S0NE02"/>
<dbReference type="PANTHER" id="PTHR13609">
    <property type="entry name" value="UBIQUITIN DOMAIN CONTAINING 1 PROTEIN-RELATED"/>
    <property type="match status" value="1"/>
</dbReference>
<feature type="region of interest" description="Disordered" evidence="1">
    <location>
        <begin position="1"/>
        <end position="48"/>
    </location>
</feature>
<protein>
    <recommendedName>
        <fullName evidence="2">Ubiquitin-like domain-containing protein</fullName>
    </recommendedName>
</protein>
<dbReference type="InterPro" id="IPR029071">
    <property type="entry name" value="Ubiquitin-like_domsf"/>
</dbReference>
<feature type="domain" description="Ubiquitin-like" evidence="2">
    <location>
        <begin position="172"/>
        <end position="243"/>
    </location>
</feature>
<dbReference type="Pfam" id="PF00240">
    <property type="entry name" value="ubiquitin"/>
    <property type="match status" value="1"/>
</dbReference>
<accession>A0A7S0NE02</accession>
<dbReference type="SUPFAM" id="SSF54236">
    <property type="entry name" value="Ubiquitin-like"/>
    <property type="match status" value="1"/>
</dbReference>
<dbReference type="Pfam" id="PF16455">
    <property type="entry name" value="UBD"/>
    <property type="match status" value="1"/>
</dbReference>
<dbReference type="Gene3D" id="1.20.225.20">
    <property type="entry name" value="Ub domain-containing protein, DC-UbP/UBTD2, N-terminal domain"/>
    <property type="match status" value="1"/>
</dbReference>
<dbReference type="PROSITE" id="PS50053">
    <property type="entry name" value="UBIQUITIN_2"/>
    <property type="match status" value="1"/>
</dbReference>
<evidence type="ECO:0000256" key="1">
    <source>
        <dbReference type="SAM" id="MobiDB-lite"/>
    </source>
</evidence>
<name>A0A7S0NE02_9CRYP</name>
<gene>
    <name evidence="3" type="ORF">HPHI1048_LOCUS23042</name>
</gene>
<sequence>MGACCFKPTNQTSEDDAQAGNGASAEAGRRPHRTNRPTGDGPGPGNKLLCRKPPVWNADHPMTRGQLLSKRDEFWDTAPAFNGKPEIWQALRAAAECEDTETAQAIMAAVNVTLPHGNLSVVYDELGNKYDIPPYCLSEPMNLVKDESSESLPVVNETSERNVEQSQEISEVSIRLRLSTGAELEWTGLSNVTIGALKAFVEAKENLPPARQRCFFGGQLLTDAYTLQKAKVPTESVVQIMVRPDDV</sequence>
<evidence type="ECO:0000313" key="3">
    <source>
        <dbReference type="EMBL" id="CAD8507272.1"/>
    </source>
</evidence>
<reference evidence="3" key="1">
    <citation type="submission" date="2021-01" db="EMBL/GenBank/DDBJ databases">
        <authorList>
            <person name="Corre E."/>
            <person name="Pelletier E."/>
            <person name="Niang G."/>
            <person name="Scheremetjew M."/>
            <person name="Finn R."/>
            <person name="Kale V."/>
            <person name="Holt S."/>
            <person name="Cochrane G."/>
            <person name="Meng A."/>
            <person name="Brown T."/>
            <person name="Cohen L."/>
        </authorList>
    </citation>
    <scope>NUCLEOTIDE SEQUENCE</scope>
    <source>
        <strain evidence="3">CCMP325</strain>
    </source>
</reference>
<dbReference type="Gene3D" id="3.10.20.90">
    <property type="entry name" value="Phosphatidylinositol 3-kinase Catalytic Subunit, Chain A, domain 1"/>
    <property type="match status" value="1"/>
</dbReference>
<dbReference type="InterPro" id="IPR038169">
    <property type="entry name" value="DC-UbP/UBTD2_N_sf"/>
</dbReference>